<name>A0A413VKY4_9BACE</name>
<gene>
    <name evidence="1" type="ORF">DW888_13680</name>
</gene>
<comment type="caution">
    <text evidence="1">The sequence shown here is derived from an EMBL/GenBank/DDBJ whole genome shotgun (WGS) entry which is preliminary data.</text>
</comment>
<dbReference type="Proteomes" id="UP000284379">
    <property type="component" value="Unassembled WGS sequence"/>
</dbReference>
<dbReference type="AlphaFoldDB" id="A0A413VKY4"/>
<sequence length="144" mass="16756">MIPEFNEDGYLPPGIYEASFEEVKNRFGFSRKRQKLLQGMSFLLEQCRILHCDILYLDGSFVTKKLNPSDYDACWDTTAENREQVLNNVLESLLESNSEVQKEYFGGEIYSAFSKAILLPELTILEYFQKTKQYEDKGIVMIKL</sequence>
<dbReference type="RefSeq" id="WP_122201767.1">
    <property type="nucleotide sequence ID" value="NZ_CABJFV010000010.1"/>
</dbReference>
<evidence type="ECO:0000313" key="2">
    <source>
        <dbReference type="Proteomes" id="UP000284379"/>
    </source>
</evidence>
<protein>
    <submittedName>
        <fullName evidence="1">Uncharacterized protein</fullName>
    </submittedName>
</protein>
<proteinExistence type="predicted"/>
<reference evidence="1 2" key="1">
    <citation type="submission" date="2018-08" db="EMBL/GenBank/DDBJ databases">
        <title>A genome reference for cultivated species of the human gut microbiota.</title>
        <authorList>
            <person name="Zou Y."/>
            <person name="Xue W."/>
            <person name="Luo G."/>
        </authorList>
    </citation>
    <scope>NUCLEOTIDE SEQUENCE [LARGE SCALE GENOMIC DNA]</scope>
    <source>
        <strain evidence="1 2">AM40-30BH</strain>
    </source>
</reference>
<accession>A0A413VKY4</accession>
<organism evidence="1 2">
    <name type="scientific">Bacteroides nordii</name>
    <dbReference type="NCBI Taxonomy" id="291645"/>
    <lineage>
        <taxon>Bacteria</taxon>
        <taxon>Pseudomonadati</taxon>
        <taxon>Bacteroidota</taxon>
        <taxon>Bacteroidia</taxon>
        <taxon>Bacteroidales</taxon>
        <taxon>Bacteroidaceae</taxon>
        <taxon>Bacteroides</taxon>
    </lineage>
</organism>
<dbReference type="EMBL" id="QSGO01000010">
    <property type="protein sequence ID" value="RHB34241.1"/>
    <property type="molecule type" value="Genomic_DNA"/>
</dbReference>
<dbReference type="Pfam" id="PF22014">
    <property type="entry name" value="DUF6932"/>
    <property type="match status" value="1"/>
</dbReference>
<dbReference type="InterPro" id="IPR053860">
    <property type="entry name" value="DUF6932"/>
</dbReference>
<evidence type="ECO:0000313" key="1">
    <source>
        <dbReference type="EMBL" id="RHB34241.1"/>
    </source>
</evidence>